<name>K7AHM0_9ALTE</name>
<dbReference type="AlphaFoldDB" id="K7AHM0"/>
<evidence type="ECO:0000313" key="1">
    <source>
        <dbReference type="EMBL" id="AGH42895.1"/>
    </source>
</evidence>
<gene>
    <name evidence="1" type="ORF">C427_0786</name>
</gene>
<reference evidence="1 2" key="1">
    <citation type="journal article" date="2013" name="Genome Announc.">
        <title>Complete Genome Sequence of Glaciecola psychrophila Strain 170T.</title>
        <authorList>
            <person name="Yin J."/>
            <person name="Chen J."/>
            <person name="Liu G."/>
            <person name="Yu Y."/>
            <person name="Song L."/>
            <person name="Wang X."/>
            <person name="Qu X."/>
        </authorList>
    </citation>
    <scope>NUCLEOTIDE SEQUENCE [LARGE SCALE GENOMIC DNA]</scope>
    <source>
        <strain evidence="1 2">170</strain>
    </source>
</reference>
<dbReference type="EMBL" id="CP003837">
    <property type="protein sequence ID" value="AGH42895.1"/>
    <property type="molecule type" value="Genomic_DNA"/>
</dbReference>
<sequence>MFGINVDNVVRTNYVLKQTRGNYYVEVGTNIYIIAAVFGFSDMVKIILKEPEKPQ</sequence>
<accession>K7AHM0</accession>
<keyword evidence="2" id="KW-1185">Reference proteome</keyword>
<dbReference type="PATRIC" id="fig|1129794.4.peg.775"/>
<dbReference type="Proteomes" id="UP000011864">
    <property type="component" value="Chromosome"/>
</dbReference>
<dbReference type="HOGENOM" id="CLU_3028159_0_0_6"/>
<dbReference type="KEGG" id="gps:C427_0786"/>
<organism evidence="1 2">
    <name type="scientific">Paraglaciecola psychrophila 170</name>
    <dbReference type="NCBI Taxonomy" id="1129794"/>
    <lineage>
        <taxon>Bacteria</taxon>
        <taxon>Pseudomonadati</taxon>
        <taxon>Pseudomonadota</taxon>
        <taxon>Gammaproteobacteria</taxon>
        <taxon>Alteromonadales</taxon>
        <taxon>Alteromonadaceae</taxon>
        <taxon>Paraglaciecola</taxon>
    </lineage>
</organism>
<proteinExistence type="predicted"/>
<protein>
    <submittedName>
        <fullName evidence="1">Uncharacterized protein</fullName>
    </submittedName>
</protein>
<evidence type="ECO:0000313" key="2">
    <source>
        <dbReference type="Proteomes" id="UP000011864"/>
    </source>
</evidence>